<dbReference type="EMBL" id="UOGK01000492">
    <property type="protein sequence ID" value="VAX41107.1"/>
    <property type="molecule type" value="Genomic_DNA"/>
</dbReference>
<dbReference type="InterPro" id="IPR051309">
    <property type="entry name" value="ABCF_ATPase"/>
</dbReference>
<dbReference type="GO" id="GO:0016887">
    <property type="term" value="F:ATP hydrolysis activity"/>
    <property type="evidence" value="ECO:0007669"/>
    <property type="project" value="InterPro"/>
</dbReference>
<dbReference type="PANTHER" id="PTHR42855">
    <property type="entry name" value="ABC TRANSPORTER ATP-BINDING SUBUNIT"/>
    <property type="match status" value="1"/>
</dbReference>
<dbReference type="GO" id="GO:0005524">
    <property type="term" value="F:ATP binding"/>
    <property type="evidence" value="ECO:0007669"/>
    <property type="project" value="UniProtKB-KW"/>
</dbReference>
<proteinExistence type="predicted"/>
<evidence type="ECO:0000259" key="3">
    <source>
        <dbReference type="PROSITE" id="PS50893"/>
    </source>
</evidence>
<dbReference type="InterPro" id="IPR017871">
    <property type="entry name" value="ABC_transporter-like_CS"/>
</dbReference>
<keyword evidence="2" id="KW-0067">ATP-binding</keyword>
<accession>A0A3B1E8C7</accession>
<reference evidence="4" key="1">
    <citation type="submission" date="2018-06" db="EMBL/GenBank/DDBJ databases">
        <authorList>
            <person name="Zhirakovskaya E."/>
        </authorList>
    </citation>
    <scope>NUCLEOTIDE SEQUENCE</scope>
</reference>
<evidence type="ECO:0000313" key="4">
    <source>
        <dbReference type="EMBL" id="VAX41107.1"/>
    </source>
</evidence>
<dbReference type="InterPro" id="IPR003439">
    <property type="entry name" value="ABC_transporter-like_ATP-bd"/>
</dbReference>
<dbReference type="Gene3D" id="3.40.50.300">
    <property type="entry name" value="P-loop containing nucleotide triphosphate hydrolases"/>
    <property type="match status" value="1"/>
</dbReference>
<protein>
    <submittedName>
        <fullName evidence="4">Bis-ABC ATPase Uup</fullName>
    </submittedName>
</protein>
<dbReference type="PROSITE" id="PS50893">
    <property type="entry name" value="ABC_TRANSPORTER_2"/>
    <property type="match status" value="1"/>
</dbReference>
<dbReference type="InterPro" id="IPR003593">
    <property type="entry name" value="AAA+_ATPase"/>
</dbReference>
<dbReference type="PANTHER" id="PTHR42855:SF1">
    <property type="entry name" value="ABC TRANSPORTER DOMAIN-CONTAINING PROTEIN"/>
    <property type="match status" value="1"/>
</dbReference>
<sequence length="217" mass="23376">MLLTARDISKTHGLTRLFHSLSLSINQGDRIGLIGPNGSGKSTLLRLLASQDTPDEGTVTTSKGLRTVYVAQHDRFPDTLSVREVLIASAFQAVGEVGVTHDHYEAEILADMILPRLGFDETAAGTPTAGTPTADTPTADTPAQALSGGWRKRLAIARALSQAGGEPDLLLLDEPTNHLDLEGIQWLEQFIKQPLAPDSRFAVVFVTHDRTFLENTA</sequence>
<evidence type="ECO:0000256" key="2">
    <source>
        <dbReference type="ARBA" id="ARBA00022840"/>
    </source>
</evidence>
<feature type="domain" description="ABC transporter" evidence="3">
    <location>
        <begin position="3"/>
        <end position="217"/>
    </location>
</feature>
<organism evidence="4">
    <name type="scientific">hydrothermal vent metagenome</name>
    <dbReference type="NCBI Taxonomy" id="652676"/>
    <lineage>
        <taxon>unclassified sequences</taxon>
        <taxon>metagenomes</taxon>
        <taxon>ecological metagenomes</taxon>
    </lineage>
</organism>
<name>A0A3B1E8C7_9ZZZZ</name>
<dbReference type="SMART" id="SM00382">
    <property type="entry name" value="AAA"/>
    <property type="match status" value="1"/>
</dbReference>
<dbReference type="AlphaFoldDB" id="A0A3B1E8C7"/>
<dbReference type="InterPro" id="IPR027417">
    <property type="entry name" value="P-loop_NTPase"/>
</dbReference>
<feature type="non-terminal residue" evidence="4">
    <location>
        <position position="217"/>
    </location>
</feature>
<dbReference type="PROSITE" id="PS00211">
    <property type="entry name" value="ABC_TRANSPORTER_1"/>
    <property type="match status" value="1"/>
</dbReference>
<dbReference type="SUPFAM" id="SSF52540">
    <property type="entry name" value="P-loop containing nucleoside triphosphate hydrolases"/>
    <property type="match status" value="1"/>
</dbReference>
<gene>
    <name evidence="4" type="ORF">MNBD_PLANCTO03-211</name>
</gene>
<keyword evidence="1" id="KW-0547">Nucleotide-binding</keyword>
<dbReference type="Pfam" id="PF00005">
    <property type="entry name" value="ABC_tran"/>
    <property type="match status" value="1"/>
</dbReference>
<evidence type="ECO:0000256" key="1">
    <source>
        <dbReference type="ARBA" id="ARBA00022741"/>
    </source>
</evidence>
<dbReference type="CDD" id="cd03221">
    <property type="entry name" value="ABCF_EF-3"/>
    <property type="match status" value="1"/>
</dbReference>